<keyword evidence="3" id="KW-1185">Reference proteome</keyword>
<evidence type="ECO:0000313" key="3">
    <source>
        <dbReference type="Proteomes" id="UP001470230"/>
    </source>
</evidence>
<dbReference type="PANTHER" id="PTHR47457:SF1">
    <property type="entry name" value="BTB DOMAIN-CONTAINING PROTEIN-RELATED"/>
    <property type="match status" value="1"/>
</dbReference>
<feature type="region of interest" description="Disordered" evidence="1">
    <location>
        <begin position="250"/>
        <end position="284"/>
    </location>
</feature>
<dbReference type="Proteomes" id="UP001470230">
    <property type="component" value="Unassembled WGS sequence"/>
</dbReference>
<feature type="compositionally biased region" description="Basic and acidic residues" evidence="1">
    <location>
        <begin position="250"/>
        <end position="266"/>
    </location>
</feature>
<dbReference type="SUPFAM" id="SSF49785">
    <property type="entry name" value="Galactose-binding domain-like"/>
    <property type="match status" value="1"/>
</dbReference>
<name>A0ABR2L4E2_9EUKA</name>
<dbReference type="Gene3D" id="2.60.120.260">
    <property type="entry name" value="Galactose-binding domain-like"/>
    <property type="match status" value="1"/>
</dbReference>
<proteinExistence type="predicted"/>
<dbReference type="PANTHER" id="PTHR47457">
    <property type="entry name" value="OS05G0345500 PROTEIN"/>
    <property type="match status" value="1"/>
</dbReference>
<evidence type="ECO:0000256" key="1">
    <source>
        <dbReference type="SAM" id="MobiDB-lite"/>
    </source>
</evidence>
<dbReference type="InterPro" id="IPR008979">
    <property type="entry name" value="Galactose-bd-like_sf"/>
</dbReference>
<protein>
    <recommendedName>
        <fullName evidence="4">F5/8 type C domain-containing protein</fullName>
    </recommendedName>
</protein>
<feature type="compositionally biased region" description="Basic residues" evidence="1">
    <location>
        <begin position="267"/>
        <end position="279"/>
    </location>
</feature>
<sequence length="451" mass="52941">MISDSKKLIKLQTSSILHVPILNYENNFTFIVNNKEFYTNRLVADLLSPKIAKSHLIDPTISEYIINTRSKGDFNKILDLAKFEEQEYSKDEIPFIIEILENLENTTKFTSNDPKQNFEKDDSMISKVINQLKNHLEFPHFYDEQIKQEIEILSEHFYDMSAEEKDMISQFGYDIIDSIISHPKLQVESEDDLVYFINELYAKDSEYSNLYSYVYFKNVSSSTMKEFVEKVYYEDITRGTWRSLSERLSEDINNDDPNKSEKEATTRKTKCQRYKKHQEKKSSDSSMTIMYENQNFSGLIKYLQKELDIREEINITSSSIGGTPSRDPWSVISYDEQTKCFFTNIEETPWICIEFKRHTIAPTHYSIRSGEDSDNPKSFVLEGSKDMVVWTTIDQEINCSNLKEKRAVSTFSIQNVNNQSYKYLRLRHIGPTWSNQPRLQISSIEFYGQLI</sequence>
<accession>A0ABR2L4E2</accession>
<reference evidence="2 3" key="1">
    <citation type="submission" date="2024-04" db="EMBL/GenBank/DDBJ databases">
        <title>Tritrichomonas musculus Genome.</title>
        <authorList>
            <person name="Alves-Ferreira E."/>
            <person name="Grigg M."/>
            <person name="Lorenzi H."/>
            <person name="Galac M."/>
        </authorList>
    </citation>
    <scope>NUCLEOTIDE SEQUENCE [LARGE SCALE GENOMIC DNA]</scope>
    <source>
        <strain evidence="2 3">EAF2021</strain>
    </source>
</reference>
<evidence type="ECO:0000313" key="2">
    <source>
        <dbReference type="EMBL" id="KAK8898222.1"/>
    </source>
</evidence>
<organism evidence="2 3">
    <name type="scientific">Tritrichomonas musculus</name>
    <dbReference type="NCBI Taxonomy" id="1915356"/>
    <lineage>
        <taxon>Eukaryota</taxon>
        <taxon>Metamonada</taxon>
        <taxon>Parabasalia</taxon>
        <taxon>Tritrichomonadida</taxon>
        <taxon>Tritrichomonadidae</taxon>
        <taxon>Tritrichomonas</taxon>
    </lineage>
</organism>
<dbReference type="EMBL" id="JAPFFF010000001">
    <property type="protein sequence ID" value="KAK8898222.1"/>
    <property type="molecule type" value="Genomic_DNA"/>
</dbReference>
<gene>
    <name evidence="2" type="ORF">M9Y10_000500</name>
</gene>
<evidence type="ECO:0008006" key="4">
    <source>
        <dbReference type="Google" id="ProtNLM"/>
    </source>
</evidence>
<comment type="caution">
    <text evidence="2">The sequence shown here is derived from an EMBL/GenBank/DDBJ whole genome shotgun (WGS) entry which is preliminary data.</text>
</comment>